<reference evidence="2" key="1">
    <citation type="submission" date="2023-08" db="EMBL/GenBank/DDBJ databases">
        <title>Pelteobagrus vachellii genome.</title>
        <authorList>
            <person name="Liu H."/>
        </authorList>
    </citation>
    <scope>NUCLEOTIDE SEQUENCE</scope>
    <source>
        <strain evidence="2">PRFRI_2022a</strain>
        <tissue evidence="2">Muscle</tissue>
    </source>
</reference>
<evidence type="ECO:0000313" key="2">
    <source>
        <dbReference type="EMBL" id="KAK2841233.1"/>
    </source>
</evidence>
<keyword evidence="1" id="KW-1133">Transmembrane helix</keyword>
<accession>A0AA88SS37</accession>
<keyword evidence="1" id="KW-0472">Membrane</keyword>
<proteinExistence type="predicted"/>
<gene>
    <name evidence="2" type="ORF">Q7C36_012812</name>
</gene>
<dbReference type="InterPro" id="IPR036179">
    <property type="entry name" value="Ig-like_dom_sf"/>
</dbReference>
<comment type="caution">
    <text evidence="2">The sequence shown here is derived from an EMBL/GenBank/DDBJ whole genome shotgun (WGS) entry which is preliminary data.</text>
</comment>
<name>A0AA88SS37_TACVA</name>
<evidence type="ECO:0000313" key="3">
    <source>
        <dbReference type="Proteomes" id="UP001187315"/>
    </source>
</evidence>
<keyword evidence="1" id="KW-0812">Transmembrane</keyword>
<sequence>MCLYKLVVGSNDDVQQQTGTSCAELLERLQNKLRTSPKSGIMNRISFALFANLLELSISVWSDQKSITIPCQAKRESEVQYQRIIWYKVEVGSEVLTGLVMKDLHTQETVLYKFANQSYEVKDDYSLLLPEAGKKRDCGHYRCTLWPPLGHYIQDGDYEYYPLELDCSRPHQQSKTIPGEKTKLSLFNVPVILALSILLAVGNIGIVYISCKKIMQNKKAKLDIEYM</sequence>
<organism evidence="2 3">
    <name type="scientific">Tachysurus vachellii</name>
    <name type="common">Darkbarbel catfish</name>
    <name type="synonym">Pelteobagrus vachellii</name>
    <dbReference type="NCBI Taxonomy" id="175792"/>
    <lineage>
        <taxon>Eukaryota</taxon>
        <taxon>Metazoa</taxon>
        <taxon>Chordata</taxon>
        <taxon>Craniata</taxon>
        <taxon>Vertebrata</taxon>
        <taxon>Euteleostomi</taxon>
        <taxon>Actinopterygii</taxon>
        <taxon>Neopterygii</taxon>
        <taxon>Teleostei</taxon>
        <taxon>Ostariophysi</taxon>
        <taxon>Siluriformes</taxon>
        <taxon>Bagridae</taxon>
        <taxon>Tachysurus</taxon>
    </lineage>
</organism>
<evidence type="ECO:0008006" key="4">
    <source>
        <dbReference type="Google" id="ProtNLM"/>
    </source>
</evidence>
<dbReference type="PANTHER" id="PTHR15193:SF1">
    <property type="entry name" value="CD83 ANTIGEN"/>
    <property type="match status" value="1"/>
</dbReference>
<feature type="transmembrane region" description="Helical" evidence="1">
    <location>
        <begin position="191"/>
        <end position="211"/>
    </location>
</feature>
<dbReference type="Proteomes" id="UP001187315">
    <property type="component" value="Unassembled WGS sequence"/>
</dbReference>
<dbReference type="AlphaFoldDB" id="A0AA88SS37"/>
<dbReference type="EMBL" id="JAVHJS010000012">
    <property type="protein sequence ID" value="KAK2841233.1"/>
    <property type="molecule type" value="Genomic_DNA"/>
</dbReference>
<dbReference type="PANTHER" id="PTHR15193">
    <property type="entry name" value="CD83 ANTIGEN"/>
    <property type="match status" value="1"/>
</dbReference>
<keyword evidence="3" id="KW-1185">Reference proteome</keyword>
<evidence type="ECO:0000256" key="1">
    <source>
        <dbReference type="SAM" id="Phobius"/>
    </source>
</evidence>
<protein>
    <recommendedName>
        <fullName evidence="4">Ig-like domain-containing protein</fullName>
    </recommendedName>
</protein>
<dbReference type="SUPFAM" id="SSF48726">
    <property type="entry name" value="Immunoglobulin"/>
    <property type="match status" value="1"/>
</dbReference>